<comment type="caution">
    <text evidence="7">The sequence shown here is derived from an EMBL/GenBank/DDBJ whole genome shotgun (WGS) entry which is preliminary data.</text>
</comment>
<comment type="similarity">
    <text evidence="1 6">Belongs to the short-chain dehydrogenases/reductases (SDR) family.</text>
</comment>
<keyword evidence="5" id="KW-0443">Lipid metabolism</keyword>
<dbReference type="SUPFAM" id="SSF51735">
    <property type="entry name" value="NAD(P)-binding Rossmann-fold domains"/>
    <property type="match status" value="1"/>
</dbReference>
<dbReference type="EMBL" id="JAPDRK010000010">
    <property type="protein sequence ID" value="KAJ9608020.1"/>
    <property type="molecule type" value="Genomic_DNA"/>
</dbReference>
<evidence type="ECO:0000313" key="8">
    <source>
        <dbReference type="Proteomes" id="UP001172673"/>
    </source>
</evidence>
<sequence>MSDIADLSDKVALITGSSSGVGRAVAEAYASAGAYIIAADLSPNPPNAPVYAETMREAGIDKVTPTVDLVNQRYASARSSPRATFVHCDVTNSDSVKNAVASAVKHYGRLDIMVNNAGISSVFRSKPFLDGQLCKPHQMDGEILEKDFAVNVRGVFLGIKHAAAQFLDQTPHSSGDRGWIINTCSVNGMVGSPDSASYCASKGAVLMTTRATALDYASDKIHINCVIPCWVQTAMLEPVFGGGKSQANSQTEKIGGLPPWGRMAYPEEIAKMYVFLGGPGASFCTGQAFVVDGGYTAQ</sequence>
<evidence type="ECO:0000313" key="7">
    <source>
        <dbReference type="EMBL" id="KAJ9608020.1"/>
    </source>
</evidence>
<evidence type="ECO:0000256" key="6">
    <source>
        <dbReference type="RuleBase" id="RU000363"/>
    </source>
</evidence>
<dbReference type="GO" id="GO:0016491">
    <property type="term" value="F:oxidoreductase activity"/>
    <property type="evidence" value="ECO:0007669"/>
    <property type="project" value="UniProtKB-KW"/>
</dbReference>
<evidence type="ECO:0000256" key="2">
    <source>
        <dbReference type="ARBA" id="ARBA00022857"/>
    </source>
</evidence>
<evidence type="ECO:0000256" key="4">
    <source>
        <dbReference type="ARBA" id="ARBA00023027"/>
    </source>
</evidence>
<dbReference type="PRINTS" id="PR00081">
    <property type="entry name" value="GDHRDH"/>
</dbReference>
<proteinExistence type="inferred from homology"/>
<evidence type="ECO:0000256" key="3">
    <source>
        <dbReference type="ARBA" id="ARBA00023002"/>
    </source>
</evidence>
<dbReference type="Pfam" id="PF00106">
    <property type="entry name" value="adh_short"/>
    <property type="match status" value="1"/>
</dbReference>
<gene>
    <name evidence="7" type="ORF">H2200_007008</name>
</gene>
<dbReference type="FunFam" id="3.40.50.720:FF:000084">
    <property type="entry name" value="Short-chain dehydrogenase reductase"/>
    <property type="match status" value="1"/>
</dbReference>
<dbReference type="Gene3D" id="3.40.50.720">
    <property type="entry name" value="NAD(P)-binding Rossmann-like Domain"/>
    <property type="match status" value="1"/>
</dbReference>
<dbReference type="AlphaFoldDB" id="A0AA39CH97"/>
<dbReference type="CDD" id="cd05233">
    <property type="entry name" value="SDR_c"/>
    <property type="match status" value="1"/>
</dbReference>
<protein>
    <submittedName>
        <fullName evidence="7">Uncharacterized protein</fullName>
    </submittedName>
</protein>
<keyword evidence="2" id="KW-0521">NADP</keyword>
<reference evidence="7" key="1">
    <citation type="submission" date="2022-10" db="EMBL/GenBank/DDBJ databases">
        <title>Culturing micro-colonial fungi from biological soil crusts in the Mojave desert and describing Neophaeococcomyces mojavensis, and introducing the new genera and species Taxawa tesnikishii.</title>
        <authorList>
            <person name="Kurbessoian T."/>
            <person name="Stajich J.E."/>
        </authorList>
    </citation>
    <scope>NUCLEOTIDE SEQUENCE</scope>
    <source>
        <strain evidence="7">TK_41</strain>
    </source>
</reference>
<dbReference type="InterPro" id="IPR036291">
    <property type="entry name" value="NAD(P)-bd_dom_sf"/>
</dbReference>
<dbReference type="PANTHER" id="PTHR43180:SF28">
    <property type="entry name" value="NAD(P)-BINDING ROSSMANN-FOLD SUPERFAMILY PROTEIN"/>
    <property type="match status" value="1"/>
</dbReference>
<accession>A0AA39CH97</accession>
<dbReference type="Pfam" id="PF13561">
    <property type="entry name" value="adh_short_C2"/>
    <property type="match status" value="1"/>
</dbReference>
<keyword evidence="8" id="KW-1185">Reference proteome</keyword>
<keyword evidence="3" id="KW-0560">Oxidoreductase</keyword>
<dbReference type="Proteomes" id="UP001172673">
    <property type="component" value="Unassembled WGS sequence"/>
</dbReference>
<dbReference type="PANTHER" id="PTHR43180">
    <property type="entry name" value="3-OXOACYL-(ACYL-CARRIER-PROTEIN) REDUCTASE (AFU_ORTHOLOGUE AFUA_6G11210)"/>
    <property type="match status" value="1"/>
</dbReference>
<dbReference type="InterPro" id="IPR002347">
    <property type="entry name" value="SDR_fam"/>
</dbReference>
<organism evidence="7 8">
    <name type="scientific">Cladophialophora chaetospira</name>
    <dbReference type="NCBI Taxonomy" id="386627"/>
    <lineage>
        <taxon>Eukaryota</taxon>
        <taxon>Fungi</taxon>
        <taxon>Dikarya</taxon>
        <taxon>Ascomycota</taxon>
        <taxon>Pezizomycotina</taxon>
        <taxon>Eurotiomycetes</taxon>
        <taxon>Chaetothyriomycetidae</taxon>
        <taxon>Chaetothyriales</taxon>
        <taxon>Herpotrichiellaceae</taxon>
        <taxon>Cladophialophora</taxon>
    </lineage>
</organism>
<evidence type="ECO:0000256" key="1">
    <source>
        <dbReference type="ARBA" id="ARBA00006484"/>
    </source>
</evidence>
<evidence type="ECO:0000256" key="5">
    <source>
        <dbReference type="ARBA" id="ARBA00023098"/>
    </source>
</evidence>
<keyword evidence="4" id="KW-0520">NAD</keyword>
<dbReference type="PRINTS" id="PR00080">
    <property type="entry name" value="SDRFAMILY"/>
</dbReference>
<name>A0AA39CH97_9EURO</name>
<dbReference type="GO" id="GO:0006629">
    <property type="term" value="P:lipid metabolic process"/>
    <property type="evidence" value="ECO:0007669"/>
    <property type="project" value="UniProtKB-KW"/>
</dbReference>